<keyword evidence="2" id="KW-1185">Reference proteome</keyword>
<reference evidence="1 2" key="1">
    <citation type="submission" date="2016-12" db="EMBL/GenBank/DDBJ databases">
        <title>The genomes of Aspergillus section Nigri reveals drivers in fungal speciation.</title>
        <authorList>
            <consortium name="DOE Joint Genome Institute"/>
            <person name="Vesth T.C."/>
            <person name="Nybo J."/>
            <person name="Theobald S."/>
            <person name="Brandl J."/>
            <person name="Frisvad J.C."/>
            <person name="Nielsen K.F."/>
            <person name="Lyhne E.K."/>
            <person name="Kogle M.E."/>
            <person name="Kuo A."/>
            <person name="Riley R."/>
            <person name="Clum A."/>
            <person name="Nolan M."/>
            <person name="Lipzen A."/>
            <person name="Salamov A."/>
            <person name="Henrissat B."/>
            <person name="Wiebenga A."/>
            <person name="De Vries R.P."/>
            <person name="Grigoriev I.V."/>
            <person name="Mortensen U.H."/>
            <person name="Andersen M.R."/>
            <person name="Baker S.E."/>
        </authorList>
    </citation>
    <scope>NUCLEOTIDE SEQUENCE [LARGE SCALE GENOMIC DNA]</scope>
    <source>
        <strain evidence="1 2">IBT 23096</strain>
    </source>
</reference>
<dbReference type="EMBL" id="MSFO01000004">
    <property type="protein sequence ID" value="PLB49075.1"/>
    <property type="molecule type" value="Genomic_DNA"/>
</dbReference>
<organism evidence="1 2">
    <name type="scientific">Aspergillus steynii IBT 23096</name>
    <dbReference type="NCBI Taxonomy" id="1392250"/>
    <lineage>
        <taxon>Eukaryota</taxon>
        <taxon>Fungi</taxon>
        <taxon>Dikarya</taxon>
        <taxon>Ascomycota</taxon>
        <taxon>Pezizomycotina</taxon>
        <taxon>Eurotiomycetes</taxon>
        <taxon>Eurotiomycetidae</taxon>
        <taxon>Eurotiales</taxon>
        <taxon>Aspergillaceae</taxon>
        <taxon>Aspergillus</taxon>
        <taxon>Aspergillus subgen. Circumdati</taxon>
    </lineage>
</organism>
<dbReference type="GeneID" id="36556907"/>
<evidence type="ECO:0000313" key="2">
    <source>
        <dbReference type="Proteomes" id="UP000234275"/>
    </source>
</evidence>
<proteinExistence type="predicted"/>
<comment type="caution">
    <text evidence="1">The sequence shown here is derived from an EMBL/GenBank/DDBJ whole genome shotgun (WGS) entry which is preliminary data.</text>
</comment>
<accession>A0A2I2G888</accession>
<dbReference type="AlphaFoldDB" id="A0A2I2G888"/>
<evidence type="ECO:0000313" key="1">
    <source>
        <dbReference type="EMBL" id="PLB49075.1"/>
    </source>
</evidence>
<dbReference type="VEuPathDB" id="FungiDB:P170DRAFT_436730"/>
<name>A0A2I2G888_9EURO</name>
<protein>
    <submittedName>
        <fullName evidence="1">Uncharacterized protein</fullName>
    </submittedName>
</protein>
<sequence length="120" mass="12966">MSPRHQSHLDKCPATVRIPPINIWTTTDVAAFPNDHTYLSSMSECCGETANITLYNKRCARFCNTSGNTTDVVDCLQNAGLTKATSYHNDNGGKSAASSLSKPAWGLIMMVVWSLIAGTL</sequence>
<dbReference type="RefSeq" id="XP_024704377.1">
    <property type="nucleotide sequence ID" value="XM_024849208.1"/>
</dbReference>
<dbReference type="OrthoDB" id="4386212at2759"/>
<dbReference type="Proteomes" id="UP000234275">
    <property type="component" value="Unassembled WGS sequence"/>
</dbReference>
<gene>
    <name evidence="1" type="ORF">P170DRAFT_436730</name>
</gene>